<evidence type="ECO:0000256" key="3">
    <source>
        <dbReference type="ARBA" id="ARBA00007931"/>
    </source>
</evidence>
<proteinExistence type="inferred from homology"/>
<evidence type="ECO:0000256" key="10">
    <source>
        <dbReference type="ARBA" id="ARBA00022989"/>
    </source>
</evidence>
<name>A0A1F7VCP1_9BACT</name>
<evidence type="ECO:0000256" key="1">
    <source>
        <dbReference type="ARBA" id="ARBA00001947"/>
    </source>
</evidence>
<comment type="caution">
    <text evidence="15">The sequence shown here is derived from an EMBL/GenBank/DDBJ whole genome shotgun (WGS) entry which is preliminary data.</text>
</comment>
<dbReference type="AlphaFoldDB" id="A0A1F7VCP1"/>
<comment type="similarity">
    <text evidence="3">Belongs to the peptidase M50B family.</text>
</comment>
<evidence type="ECO:0000313" key="16">
    <source>
        <dbReference type="Proteomes" id="UP000176678"/>
    </source>
</evidence>
<dbReference type="STRING" id="1802410.A3H75_01920"/>
<organism evidence="15 16">
    <name type="scientific">Candidatus Uhrbacteria bacterium RIFCSPLOWO2_02_FULL_51_9</name>
    <dbReference type="NCBI Taxonomy" id="1802410"/>
    <lineage>
        <taxon>Bacteria</taxon>
        <taxon>Candidatus Uhriibacteriota</taxon>
    </lineage>
</organism>
<feature type="transmembrane region" description="Helical" evidence="13">
    <location>
        <begin position="50"/>
        <end position="73"/>
    </location>
</feature>
<keyword evidence="5" id="KW-0645">Protease</keyword>
<dbReference type="EMBL" id="MGES01000054">
    <property type="protein sequence ID" value="OGL88312.1"/>
    <property type="molecule type" value="Genomic_DNA"/>
</dbReference>
<dbReference type="Pfam" id="PF02163">
    <property type="entry name" value="Peptidase_M50"/>
    <property type="match status" value="1"/>
</dbReference>
<dbReference type="GO" id="GO:0006508">
    <property type="term" value="P:proteolysis"/>
    <property type="evidence" value="ECO:0007669"/>
    <property type="project" value="UniProtKB-KW"/>
</dbReference>
<keyword evidence="6 13" id="KW-0812">Transmembrane</keyword>
<dbReference type="InterPro" id="IPR052348">
    <property type="entry name" value="Metallopeptidase_M50B"/>
</dbReference>
<dbReference type="CDD" id="cd06158">
    <property type="entry name" value="S2P-M50_like_1"/>
    <property type="match status" value="1"/>
</dbReference>
<dbReference type="Proteomes" id="UP000176678">
    <property type="component" value="Unassembled WGS sequence"/>
</dbReference>
<dbReference type="GO" id="GO:0005886">
    <property type="term" value="C:plasma membrane"/>
    <property type="evidence" value="ECO:0007669"/>
    <property type="project" value="UniProtKB-SubCell"/>
</dbReference>
<accession>A0A1F7VCP1</accession>
<keyword evidence="8" id="KW-0378">Hydrolase</keyword>
<keyword evidence="7" id="KW-0479">Metal-binding</keyword>
<evidence type="ECO:0000256" key="7">
    <source>
        <dbReference type="ARBA" id="ARBA00022723"/>
    </source>
</evidence>
<comment type="subcellular location">
    <subcellularLocation>
        <location evidence="2">Cell membrane</location>
        <topology evidence="2">Multi-pass membrane protein</topology>
    </subcellularLocation>
</comment>
<feature type="transmembrane region" description="Helical" evidence="13">
    <location>
        <begin position="125"/>
        <end position="144"/>
    </location>
</feature>
<keyword evidence="10 13" id="KW-1133">Transmembrane helix</keyword>
<evidence type="ECO:0000259" key="14">
    <source>
        <dbReference type="Pfam" id="PF02163"/>
    </source>
</evidence>
<feature type="transmembrane region" description="Helical" evidence="13">
    <location>
        <begin position="171"/>
        <end position="198"/>
    </location>
</feature>
<keyword evidence="11" id="KW-0482">Metalloprotease</keyword>
<evidence type="ECO:0000256" key="6">
    <source>
        <dbReference type="ARBA" id="ARBA00022692"/>
    </source>
</evidence>
<dbReference type="GO" id="GO:0046872">
    <property type="term" value="F:metal ion binding"/>
    <property type="evidence" value="ECO:0007669"/>
    <property type="project" value="UniProtKB-KW"/>
</dbReference>
<protein>
    <recommendedName>
        <fullName evidence="14">Peptidase M50 domain-containing protein</fullName>
    </recommendedName>
</protein>
<feature type="transmembrane region" description="Helical" evidence="13">
    <location>
        <begin position="93"/>
        <end position="113"/>
    </location>
</feature>
<keyword evidence="9" id="KW-0862">Zinc</keyword>
<feature type="transmembrane region" description="Helical" evidence="13">
    <location>
        <begin position="6"/>
        <end position="29"/>
    </location>
</feature>
<keyword evidence="4" id="KW-1003">Cell membrane</keyword>
<evidence type="ECO:0000256" key="11">
    <source>
        <dbReference type="ARBA" id="ARBA00023049"/>
    </source>
</evidence>
<reference evidence="15 16" key="1">
    <citation type="journal article" date="2016" name="Nat. Commun.">
        <title>Thousands of microbial genomes shed light on interconnected biogeochemical processes in an aquifer system.</title>
        <authorList>
            <person name="Anantharaman K."/>
            <person name="Brown C.T."/>
            <person name="Hug L.A."/>
            <person name="Sharon I."/>
            <person name="Castelle C.J."/>
            <person name="Probst A.J."/>
            <person name="Thomas B.C."/>
            <person name="Singh A."/>
            <person name="Wilkins M.J."/>
            <person name="Karaoz U."/>
            <person name="Brodie E.L."/>
            <person name="Williams K.H."/>
            <person name="Hubbard S.S."/>
            <person name="Banfield J.F."/>
        </authorList>
    </citation>
    <scope>NUCLEOTIDE SEQUENCE [LARGE SCALE GENOMIC DNA]</scope>
</reference>
<dbReference type="GO" id="GO:0008237">
    <property type="term" value="F:metallopeptidase activity"/>
    <property type="evidence" value="ECO:0007669"/>
    <property type="project" value="UniProtKB-KW"/>
</dbReference>
<evidence type="ECO:0000256" key="12">
    <source>
        <dbReference type="ARBA" id="ARBA00023136"/>
    </source>
</evidence>
<evidence type="ECO:0000256" key="4">
    <source>
        <dbReference type="ARBA" id="ARBA00022475"/>
    </source>
</evidence>
<dbReference type="PANTHER" id="PTHR35864">
    <property type="entry name" value="ZINC METALLOPROTEASE MJ0611-RELATED"/>
    <property type="match status" value="1"/>
</dbReference>
<dbReference type="InterPro" id="IPR008915">
    <property type="entry name" value="Peptidase_M50"/>
</dbReference>
<evidence type="ECO:0000256" key="9">
    <source>
        <dbReference type="ARBA" id="ARBA00022833"/>
    </source>
</evidence>
<keyword evidence="12 13" id="KW-0472">Membrane</keyword>
<dbReference type="PANTHER" id="PTHR35864:SF1">
    <property type="entry name" value="ZINC METALLOPROTEASE YWHC-RELATED"/>
    <property type="match status" value="1"/>
</dbReference>
<dbReference type="InterPro" id="IPR044537">
    <property type="entry name" value="Rip2-like"/>
</dbReference>
<evidence type="ECO:0000313" key="15">
    <source>
        <dbReference type="EMBL" id="OGL88312.1"/>
    </source>
</evidence>
<gene>
    <name evidence="15" type="ORF">A3H75_01920</name>
</gene>
<comment type="cofactor">
    <cofactor evidence="1">
        <name>Zn(2+)</name>
        <dbReference type="ChEBI" id="CHEBI:29105"/>
    </cofactor>
</comment>
<evidence type="ECO:0000256" key="13">
    <source>
        <dbReference type="SAM" id="Phobius"/>
    </source>
</evidence>
<evidence type="ECO:0000256" key="5">
    <source>
        <dbReference type="ARBA" id="ARBA00022670"/>
    </source>
</evidence>
<evidence type="ECO:0000256" key="2">
    <source>
        <dbReference type="ARBA" id="ARBA00004651"/>
    </source>
</evidence>
<sequence length="206" mass="22868">MDIMSLVFFFLIIVPSSIIHEYAHGWMAYRLGDPTAKHAGRLTLNPLAHIDLFGTILMPILLMWASHGSFLFAYAKPVPYNPYNLRGGKWGPALVGAVGPISNLLLAGAFALVIRALPTGQLTTLLSMIVYANILLAVFNLVPIPPLDGSKVLFAILPEHLRGLRMMLEQYGIMLMFIFIFFFFRLIQPIVFAIYNVFLGGVPGVY</sequence>
<feature type="domain" description="Peptidase M50" evidence="14">
    <location>
        <begin position="122"/>
        <end position="181"/>
    </location>
</feature>
<evidence type="ECO:0000256" key="8">
    <source>
        <dbReference type="ARBA" id="ARBA00022801"/>
    </source>
</evidence>